<reference evidence="18 19" key="1">
    <citation type="journal article" date="2015" name="Genome Biol.">
        <title>Comparative genomics of Steinernema reveals deeply conserved gene regulatory networks.</title>
        <authorList>
            <person name="Dillman A.R."/>
            <person name="Macchietto M."/>
            <person name="Porter C.F."/>
            <person name="Rogers A."/>
            <person name="Williams B."/>
            <person name="Antoshechkin I."/>
            <person name="Lee M.M."/>
            <person name="Goodwin Z."/>
            <person name="Lu X."/>
            <person name="Lewis E.E."/>
            <person name="Goodrich-Blair H."/>
            <person name="Stock S.P."/>
            <person name="Adams B.J."/>
            <person name="Sternberg P.W."/>
            <person name="Mortazavi A."/>
        </authorList>
    </citation>
    <scope>NUCLEOTIDE SEQUENCE [LARGE SCALE GENOMIC DNA]</scope>
    <source>
        <strain evidence="18 19">ALL</strain>
    </source>
</reference>
<dbReference type="PROSITE" id="PS00236">
    <property type="entry name" value="NEUROTR_ION_CHANNEL"/>
    <property type="match status" value="1"/>
</dbReference>
<evidence type="ECO:0000256" key="14">
    <source>
        <dbReference type="ARBA" id="ARBA00034104"/>
    </source>
</evidence>
<feature type="chain" id="PRO_5022267323" evidence="15">
    <location>
        <begin position="27"/>
        <end position="556"/>
    </location>
</feature>
<comment type="caution">
    <text evidence="15">Lacks conserved residue(s) required for the propagation of feature annotation.</text>
</comment>
<evidence type="ECO:0000256" key="7">
    <source>
        <dbReference type="ARBA" id="ARBA00023136"/>
    </source>
</evidence>
<sequence length="556" mass="63043">MCRSWEGSATVLVLLYLLTAVVSADAEESLVRLYRYLLKDYESDVRPSVKHDMPINVTFAFSLTQIIDVDERNQIMTTNAWVRQNWVDYKLVWDPLEFDNLTRIHIPYERIWRPDIILYNNADSAYSKSVMSTDAVVNYEGNVTWSAAGIFKSSCPLDVRYYPFDFQNCLLKFASWAYDGTKIDIILASEQGDQQNYMTSTEWHLKLIRAEKEYIQYSCCPEPYPFVDIHISIQRRPMFYVFNLILPCILISAIALLGFYMPSDSGEKVTLGITSLLSTTVFLMLVAEGMPPTSEALPLIGIYYGVTIFIVSLATAMTVFTLNVHHNGVHGRPVPELVQKIAFQVVARALCLKVETYHSITNHVHHLYEKEYGKQEDRFMLRTSLISTTSIQAPMSEEPERINGPPEYTEQVPLVDLTTKLLNGSPHTEKIHAKEAVKKKVSFSNESLRSIRLNGTVGCGMGSSSIDRLPTTANGGTAGSSSQDPFESEFLKVLHRVHATIERNEMRLAEKDRRDATKLEWQQVALVLDRFLLIVFVVGTAMVSLTIIYQRQLSIG</sequence>
<dbReference type="Gene3D" id="2.70.170.10">
    <property type="entry name" value="Neurotransmitter-gated ion-channel ligand-binding domain"/>
    <property type="match status" value="1"/>
</dbReference>
<evidence type="ECO:0000256" key="1">
    <source>
        <dbReference type="ARBA" id="ARBA00022448"/>
    </source>
</evidence>
<dbReference type="GO" id="GO:0004888">
    <property type="term" value="F:transmembrane signaling receptor activity"/>
    <property type="evidence" value="ECO:0007669"/>
    <property type="project" value="InterPro"/>
</dbReference>
<evidence type="ECO:0000256" key="11">
    <source>
        <dbReference type="ARBA" id="ARBA00023257"/>
    </source>
</evidence>
<keyword evidence="6 15" id="KW-0406">Ion transport</keyword>
<keyword evidence="10" id="KW-0325">Glycoprotein</keyword>
<evidence type="ECO:0000256" key="10">
    <source>
        <dbReference type="ARBA" id="ARBA00023180"/>
    </source>
</evidence>
<dbReference type="Pfam" id="PF02931">
    <property type="entry name" value="Neur_chan_LBD"/>
    <property type="match status" value="1"/>
</dbReference>
<evidence type="ECO:0000256" key="8">
    <source>
        <dbReference type="ARBA" id="ARBA00023157"/>
    </source>
</evidence>
<dbReference type="FunFam" id="2.70.170.10:FF:000030">
    <property type="entry name" value="AcetylCholine Receptor"/>
    <property type="match status" value="1"/>
</dbReference>
<comment type="subcellular location">
    <subcellularLocation>
        <location evidence="14">Postsynaptic cell membrane</location>
        <topology evidence="14">Multi-pass membrane protein</topology>
    </subcellularLocation>
</comment>
<keyword evidence="13 15" id="KW-0407">Ion channel</keyword>
<dbReference type="OrthoDB" id="5975154at2759"/>
<evidence type="ECO:0000313" key="18">
    <source>
        <dbReference type="EMBL" id="TKR57607.1"/>
    </source>
</evidence>
<dbReference type="GO" id="GO:0022848">
    <property type="term" value="F:acetylcholine-gated monoatomic cation-selective channel activity"/>
    <property type="evidence" value="ECO:0007669"/>
    <property type="project" value="InterPro"/>
</dbReference>
<dbReference type="InterPro" id="IPR006202">
    <property type="entry name" value="Neur_chan_lig-bd"/>
</dbReference>
<evidence type="ECO:0000259" key="17">
    <source>
        <dbReference type="Pfam" id="PF02932"/>
    </source>
</evidence>
<evidence type="ECO:0000259" key="16">
    <source>
        <dbReference type="Pfam" id="PF02931"/>
    </source>
</evidence>
<evidence type="ECO:0000256" key="6">
    <source>
        <dbReference type="ARBA" id="ARBA00023065"/>
    </source>
</evidence>
<evidence type="ECO:0000256" key="5">
    <source>
        <dbReference type="ARBA" id="ARBA00023018"/>
    </source>
</evidence>
<dbReference type="PRINTS" id="PR00254">
    <property type="entry name" value="NICOTINICR"/>
</dbReference>
<dbReference type="InterPro" id="IPR036734">
    <property type="entry name" value="Neur_chan_lig-bd_sf"/>
</dbReference>
<comment type="similarity">
    <text evidence="15">Belongs to the ligand-gated ion channel (TC 1.A.9) family.</text>
</comment>
<feature type="domain" description="Neurotransmitter-gated ion-channel transmembrane" evidence="17">
    <location>
        <begin position="244"/>
        <end position="547"/>
    </location>
</feature>
<keyword evidence="19" id="KW-1185">Reference proteome</keyword>
<feature type="transmembrane region" description="Helical" evidence="15">
    <location>
        <begin position="299"/>
        <end position="322"/>
    </location>
</feature>
<gene>
    <name evidence="18" type="ORF">L596_030288</name>
</gene>
<evidence type="ECO:0000256" key="9">
    <source>
        <dbReference type="ARBA" id="ARBA00023170"/>
    </source>
</evidence>
<evidence type="ECO:0000256" key="2">
    <source>
        <dbReference type="ARBA" id="ARBA00022475"/>
    </source>
</evidence>
<dbReference type="InterPro" id="IPR038050">
    <property type="entry name" value="Neuro_actylchol_rec"/>
</dbReference>
<dbReference type="Proteomes" id="UP000298663">
    <property type="component" value="Unassembled WGS sequence"/>
</dbReference>
<dbReference type="SUPFAM" id="SSF90112">
    <property type="entry name" value="Neurotransmitter-gated ion-channel transmembrane pore"/>
    <property type="match status" value="1"/>
</dbReference>
<keyword evidence="5" id="KW-0770">Synapse</keyword>
<keyword evidence="4 15" id="KW-1133">Transmembrane helix</keyword>
<dbReference type="NCBIfam" id="TIGR00860">
    <property type="entry name" value="LIC"/>
    <property type="match status" value="1"/>
</dbReference>
<dbReference type="Gene3D" id="1.20.58.390">
    <property type="entry name" value="Neurotransmitter-gated ion-channel transmembrane domain"/>
    <property type="match status" value="2"/>
</dbReference>
<dbReference type="EMBL" id="AZBU02000014">
    <property type="protein sequence ID" value="TKR57607.1"/>
    <property type="molecule type" value="Genomic_DNA"/>
</dbReference>
<name>A0A4U5LNX1_STECR</name>
<dbReference type="SUPFAM" id="SSF63712">
    <property type="entry name" value="Nicotinic receptor ligand binding domain-like"/>
    <property type="match status" value="1"/>
</dbReference>
<keyword evidence="9" id="KW-0675">Receptor</keyword>
<evidence type="ECO:0000256" key="15">
    <source>
        <dbReference type="RuleBase" id="RU000687"/>
    </source>
</evidence>
<dbReference type="FunFam" id="1.20.58.390:FF:000073">
    <property type="entry name" value="Neuronal acetylcholine receptor subunit alpha-9-II"/>
    <property type="match status" value="1"/>
</dbReference>
<protein>
    <submittedName>
        <fullName evidence="18">Uncharacterized protein</fullName>
    </submittedName>
</protein>
<proteinExistence type="inferred from homology"/>
<dbReference type="CDD" id="cd18997">
    <property type="entry name" value="LGIC_ECD_nAChR"/>
    <property type="match status" value="1"/>
</dbReference>
<dbReference type="PANTHER" id="PTHR18945">
    <property type="entry name" value="NEUROTRANSMITTER GATED ION CHANNEL"/>
    <property type="match status" value="1"/>
</dbReference>
<dbReference type="InterPro" id="IPR018000">
    <property type="entry name" value="Neurotransmitter_ion_chnl_CS"/>
</dbReference>
<keyword evidence="1 15" id="KW-0813">Transport</keyword>
<dbReference type="InterPro" id="IPR006201">
    <property type="entry name" value="Neur_channel"/>
</dbReference>
<keyword evidence="12" id="KW-1071">Ligand-gated ion channel</keyword>
<feature type="transmembrane region" description="Helical" evidence="15">
    <location>
        <begin position="238"/>
        <end position="257"/>
    </location>
</feature>
<evidence type="ECO:0000256" key="12">
    <source>
        <dbReference type="ARBA" id="ARBA00023286"/>
    </source>
</evidence>
<dbReference type="InterPro" id="IPR002394">
    <property type="entry name" value="Nicotinic_acetylcholine_rcpt"/>
</dbReference>
<feature type="transmembrane region" description="Helical" evidence="15">
    <location>
        <begin position="531"/>
        <end position="549"/>
    </location>
</feature>
<dbReference type="PRINTS" id="PR00252">
    <property type="entry name" value="NRIONCHANNEL"/>
</dbReference>
<keyword evidence="11" id="KW-0628">Postsynaptic cell membrane</keyword>
<accession>A0A4U5LNX1</accession>
<reference evidence="18 19" key="2">
    <citation type="journal article" date="2019" name="G3 (Bethesda)">
        <title>Hybrid Assembly of the Genome of the Entomopathogenic Nematode Steinernema carpocapsae Identifies the X-Chromosome.</title>
        <authorList>
            <person name="Serra L."/>
            <person name="Macchietto M."/>
            <person name="Macias-Munoz A."/>
            <person name="McGill C.J."/>
            <person name="Rodriguez I.M."/>
            <person name="Rodriguez B."/>
            <person name="Murad R."/>
            <person name="Mortazavi A."/>
        </authorList>
    </citation>
    <scope>NUCLEOTIDE SEQUENCE [LARGE SCALE GENOMIC DNA]</scope>
    <source>
        <strain evidence="18 19">ALL</strain>
    </source>
</reference>
<dbReference type="STRING" id="34508.A0A4U5LNX1"/>
<evidence type="ECO:0000256" key="3">
    <source>
        <dbReference type="ARBA" id="ARBA00022692"/>
    </source>
</evidence>
<keyword evidence="8" id="KW-1015">Disulfide bond</keyword>
<evidence type="ECO:0000313" key="19">
    <source>
        <dbReference type="Proteomes" id="UP000298663"/>
    </source>
</evidence>
<evidence type="ECO:0000256" key="4">
    <source>
        <dbReference type="ARBA" id="ARBA00022989"/>
    </source>
</evidence>
<evidence type="ECO:0000256" key="13">
    <source>
        <dbReference type="ARBA" id="ARBA00023303"/>
    </source>
</evidence>
<dbReference type="InterPro" id="IPR006029">
    <property type="entry name" value="Neurotrans-gated_channel_TM"/>
</dbReference>
<dbReference type="AlphaFoldDB" id="A0A4U5LNX1"/>
<dbReference type="Pfam" id="PF02932">
    <property type="entry name" value="Neur_chan_memb"/>
    <property type="match status" value="1"/>
</dbReference>
<keyword evidence="15" id="KW-0732">Signal</keyword>
<organism evidence="18 19">
    <name type="scientific">Steinernema carpocapsae</name>
    <name type="common">Entomopathogenic nematode</name>
    <dbReference type="NCBI Taxonomy" id="34508"/>
    <lineage>
        <taxon>Eukaryota</taxon>
        <taxon>Metazoa</taxon>
        <taxon>Ecdysozoa</taxon>
        <taxon>Nematoda</taxon>
        <taxon>Chromadorea</taxon>
        <taxon>Rhabditida</taxon>
        <taxon>Tylenchina</taxon>
        <taxon>Panagrolaimomorpha</taxon>
        <taxon>Strongyloidoidea</taxon>
        <taxon>Steinernematidae</taxon>
        <taxon>Steinernema</taxon>
    </lineage>
</organism>
<dbReference type="InterPro" id="IPR036719">
    <property type="entry name" value="Neuro-gated_channel_TM_sf"/>
</dbReference>
<keyword evidence="2" id="KW-1003">Cell membrane</keyword>
<feature type="domain" description="Neurotransmitter-gated ion-channel ligand-binding" evidence="16">
    <location>
        <begin position="32"/>
        <end position="237"/>
    </location>
</feature>
<feature type="signal peptide" evidence="15">
    <location>
        <begin position="1"/>
        <end position="26"/>
    </location>
</feature>
<dbReference type="GO" id="GO:0045211">
    <property type="term" value="C:postsynaptic membrane"/>
    <property type="evidence" value="ECO:0007669"/>
    <property type="project" value="UniProtKB-SubCell"/>
</dbReference>
<keyword evidence="3 15" id="KW-0812">Transmembrane</keyword>
<keyword evidence="7 15" id="KW-0472">Membrane</keyword>
<dbReference type="CDD" id="cd19051">
    <property type="entry name" value="LGIC_TM_cation"/>
    <property type="match status" value="1"/>
</dbReference>
<comment type="caution">
    <text evidence="18">The sequence shown here is derived from an EMBL/GenBank/DDBJ whole genome shotgun (WGS) entry which is preliminary data.</text>
</comment>